<evidence type="ECO:0000256" key="3">
    <source>
        <dbReference type="ARBA" id="ARBA00023163"/>
    </source>
</evidence>
<keyword evidence="2" id="KW-0238">DNA-binding</keyword>
<feature type="domain" description="HTH araC/xylS-type" evidence="4">
    <location>
        <begin position="229"/>
        <end position="330"/>
    </location>
</feature>
<dbReference type="InterPro" id="IPR009057">
    <property type="entry name" value="Homeodomain-like_sf"/>
</dbReference>
<dbReference type="InterPro" id="IPR050204">
    <property type="entry name" value="AraC_XylS_family_regulators"/>
</dbReference>
<keyword evidence="3" id="KW-0804">Transcription</keyword>
<keyword evidence="1" id="KW-0805">Transcription regulation</keyword>
<accession>A0A3R9ZEQ6</accession>
<dbReference type="AlphaFoldDB" id="A0A3R9ZEQ6"/>
<dbReference type="InterPro" id="IPR018060">
    <property type="entry name" value="HTH_AraC"/>
</dbReference>
<dbReference type="Proteomes" id="UP000274907">
    <property type="component" value="Unassembled WGS sequence"/>
</dbReference>
<dbReference type="Pfam" id="PF12833">
    <property type="entry name" value="HTH_18"/>
    <property type="match status" value="1"/>
</dbReference>
<dbReference type="Gene3D" id="1.10.10.60">
    <property type="entry name" value="Homeodomain-like"/>
    <property type="match status" value="1"/>
</dbReference>
<evidence type="ECO:0000256" key="2">
    <source>
        <dbReference type="ARBA" id="ARBA00023125"/>
    </source>
</evidence>
<organism evidence="5 6">
    <name type="scientific">Corynebacterium hylobatis</name>
    <dbReference type="NCBI Taxonomy" id="1859290"/>
    <lineage>
        <taxon>Bacteria</taxon>
        <taxon>Bacillati</taxon>
        <taxon>Actinomycetota</taxon>
        <taxon>Actinomycetes</taxon>
        <taxon>Mycobacteriales</taxon>
        <taxon>Corynebacteriaceae</taxon>
        <taxon>Corynebacterium</taxon>
    </lineage>
</organism>
<evidence type="ECO:0000313" key="6">
    <source>
        <dbReference type="Proteomes" id="UP000274907"/>
    </source>
</evidence>
<evidence type="ECO:0000256" key="1">
    <source>
        <dbReference type="ARBA" id="ARBA00023015"/>
    </source>
</evidence>
<dbReference type="OrthoDB" id="9799345at2"/>
<protein>
    <submittedName>
        <fullName evidence="5">Helix-turn-helix domain-containing protein</fullName>
    </submittedName>
</protein>
<dbReference type="PROSITE" id="PS00041">
    <property type="entry name" value="HTH_ARAC_FAMILY_1"/>
    <property type="match status" value="1"/>
</dbReference>
<gene>
    <name evidence="5" type="ORF">EAH68_06875</name>
</gene>
<dbReference type="InterPro" id="IPR018062">
    <property type="entry name" value="HTH_AraC-typ_CS"/>
</dbReference>
<dbReference type="GO" id="GO:0043565">
    <property type="term" value="F:sequence-specific DNA binding"/>
    <property type="evidence" value="ECO:0007669"/>
    <property type="project" value="InterPro"/>
</dbReference>
<keyword evidence="6" id="KW-1185">Reference proteome</keyword>
<evidence type="ECO:0000313" key="5">
    <source>
        <dbReference type="EMBL" id="RSZ63946.1"/>
    </source>
</evidence>
<dbReference type="InterPro" id="IPR035418">
    <property type="entry name" value="AraC-bd_2"/>
</dbReference>
<dbReference type="EMBL" id="RXHJ01000006">
    <property type="protein sequence ID" value="RSZ63946.1"/>
    <property type="molecule type" value="Genomic_DNA"/>
</dbReference>
<dbReference type="SUPFAM" id="SSF46689">
    <property type="entry name" value="Homeodomain-like"/>
    <property type="match status" value="1"/>
</dbReference>
<dbReference type="PANTHER" id="PTHR46796">
    <property type="entry name" value="HTH-TYPE TRANSCRIPTIONAL ACTIVATOR RHAS-RELATED"/>
    <property type="match status" value="1"/>
</dbReference>
<name>A0A3R9ZEQ6_9CORY</name>
<dbReference type="SMART" id="SM00342">
    <property type="entry name" value="HTH_ARAC"/>
    <property type="match status" value="1"/>
</dbReference>
<sequence>MICAIVLCSCGMEHKLRLDGVSIGASDRRQNLETWSERVGTDLMPFRFAVQDNHAFQGDFEAANFLSASVFSMTTGDHIAERTDEHIRKDDDEYVIVTFQIDGMLKLTQHGKQVQLTPGQIGLYLSSKPAQLECYGNYQSRSVRIPVDRLHTRPQRWDELGALSFDGGQGLAPPVLSFLTGLFPAAPTLTSSTRAAVANHLVGLIEAMLADLYIPEGDAPQSQAVDLLEQCLVFIETNLSDPELNPQMVADAAHISVRYLHQTFKHAGMTCASHIRSRRLERVRADLALEEFAVVPVEKILQRWGVQNPSHFGQVFKRIEGCTPAEFRRKALISRGML</sequence>
<proteinExistence type="predicted"/>
<dbReference type="GO" id="GO:0003700">
    <property type="term" value="F:DNA-binding transcription factor activity"/>
    <property type="evidence" value="ECO:0007669"/>
    <property type="project" value="InterPro"/>
</dbReference>
<dbReference type="PANTHER" id="PTHR46796:SF6">
    <property type="entry name" value="ARAC SUBFAMILY"/>
    <property type="match status" value="1"/>
</dbReference>
<dbReference type="Pfam" id="PF14525">
    <property type="entry name" value="AraC_binding_2"/>
    <property type="match status" value="1"/>
</dbReference>
<evidence type="ECO:0000259" key="4">
    <source>
        <dbReference type="PROSITE" id="PS01124"/>
    </source>
</evidence>
<comment type="caution">
    <text evidence="5">The sequence shown here is derived from an EMBL/GenBank/DDBJ whole genome shotgun (WGS) entry which is preliminary data.</text>
</comment>
<reference evidence="5 6" key="1">
    <citation type="submission" date="2018-12" db="EMBL/GenBank/DDBJ databases">
        <title>YIM 101343 draft genome.</title>
        <authorList>
            <person name="Chen X."/>
        </authorList>
    </citation>
    <scope>NUCLEOTIDE SEQUENCE [LARGE SCALE GENOMIC DNA]</scope>
    <source>
        <strain evidence="5 6">YIM 101343</strain>
    </source>
</reference>
<dbReference type="PROSITE" id="PS01124">
    <property type="entry name" value="HTH_ARAC_FAMILY_2"/>
    <property type="match status" value="1"/>
</dbReference>